<dbReference type="PANTHER" id="PTHR31621:SF6">
    <property type="entry name" value="PROTEIN DMP7"/>
    <property type="match status" value="1"/>
</dbReference>
<keyword evidence="8" id="KW-1185">Reference proteome</keyword>
<dbReference type="PANTHER" id="PTHR31621">
    <property type="entry name" value="PROTEIN DMP3"/>
    <property type="match status" value="1"/>
</dbReference>
<comment type="subcellular location">
    <subcellularLocation>
        <location evidence="1">Membrane</location>
        <topology evidence="1">Multi-pass membrane protein</topology>
    </subcellularLocation>
</comment>
<proteinExistence type="inferred from homology"/>
<evidence type="ECO:0000256" key="4">
    <source>
        <dbReference type="ARBA" id="ARBA00022989"/>
    </source>
</evidence>
<name>A0AAE1NBG9_9FABA</name>
<dbReference type="Pfam" id="PF05078">
    <property type="entry name" value="DUF679"/>
    <property type="match status" value="1"/>
</dbReference>
<keyword evidence="3 6" id="KW-0812">Transmembrane</keyword>
<dbReference type="Proteomes" id="UP001293593">
    <property type="component" value="Unassembled WGS sequence"/>
</dbReference>
<dbReference type="GO" id="GO:0005737">
    <property type="term" value="C:cytoplasm"/>
    <property type="evidence" value="ECO:0007669"/>
    <property type="project" value="UniProtKB-ARBA"/>
</dbReference>
<evidence type="ECO:0000256" key="1">
    <source>
        <dbReference type="ARBA" id="ARBA00004141"/>
    </source>
</evidence>
<feature type="transmembrane region" description="Helical" evidence="6">
    <location>
        <begin position="135"/>
        <end position="154"/>
    </location>
</feature>
<feature type="transmembrane region" description="Helical" evidence="6">
    <location>
        <begin position="174"/>
        <end position="192"/>
    </location>
</feature>
<evidence type="ECO:0000313" key="8">
    <source>
        <dbReference type="Proteomes" id="UP001293593"/>
    </source>
</evidence>
<evidence type="ECO:0000313" key="7">
    <source>
        <dbReference type="EMBL" id="KAK4286120.1"/>
    </source>
</evidence>
<dbReference type="AlphaFoldDB" id="A0AAE1NBG9"/>
<dbReference type="GO" id="GO:0010256">
    <property type="term" value="P:endomembrane system organization"/>
    <property type="evidence" value="ECO:0007669"/>
    <property type="project" value="TreeGrafter"/>
</dbReference>
<evidence type="ECO:0000256" key="5">
    <source>
        <dbReference type="ARBA" id="ARBA00023136"/>
    </source>
</evidence>
<comment type="caution">
    <text evidence="7">The sequence shown here is derived from an EMBL/GenBank/DDBJ whole genome shotgun (WGS) entry which is preliminary data.</text>
</comment>
<evidence type="ECO:0000256" key="3">
    <source>
        <dbReference type="ARBA" id="ARBA00022692"/>
    </source>
</evidence>
<comment type="similarity">
    <text evidence="2">Belongs to the plant DMP1 protein family.</text>
</comment>
<reference evidence="7" key="1">
    <citation type="submission" date="2023-10" db="EMBL/GenBank/DDBJ databases">
        <title>Chromosome-level genome of the transformable northern wattle, Acacia crassicarpa.</title>
        <authorList>
            <person name="Massaro I."/>
            <person name="Sinha N.R."/>
            <person name="Poethig S."/>
            <person name="Leichty A.R."/>
        </authorList>
    </citation>
    <scope>NUCLEOTIDE SEQUENCE</scope>
    <source>
        <strain evidence="7">Acra3RX</strain>
        <tissue evidence="7">Leaf</tissue>
    </source>
</reference>
<keyword evidence="4 6" id="KW-1133">Transmembrane helix</keyword>
<dbReference type="GO" id="GO:0016020">
    <property type="term" value="C:membrane"/>
    <property type="evidence" value="ECO:0007669"/>
    <property type="project" value="UniProtKB-SubCell"/>
</dbReference>
<protein>
    <submittedName>
        <fullName evidence="7">Uncharacterized protein</fullName>
    </submittedName>
</protein>
<accession>A0AAE1NBG9</accession>
<evidence type="ECO:0000256" key="6">
    <source>
        <dbReference type="SAM" id="Phobius"/>
    </source>
</evidence>
<sequence length="206" mass="22792">MAVNANPEEFQQSLLENAPLLLKEPKTPTQKVIRKTLKNTANLSNLLPTGSVLGFQMLSPMVTRQGQCNTHKSQTMTTCLLAICSLSCFLLSFTDSFRDERGKVRYGVASLNGLWVIDGKVKLSAEEAAGFRLKFMDFFHACASILVFLAVAMLDKNVVACFDPNPSDEDRKLLVTLPLAIGFFCSLLFILFPTKRHGIGFPLSRN</sequence>
<dbReference type="InterPro" id="IPR007770">
    <property type="entry name" value="DMP"/>
</dbReference>
<gene>
    <name evidence="7" type="ORF">QN277_002726</name>
</gene>
<keyword evidence="5 6" id="KW-0472">Membrane</keyword>
<evidence type="ECO:0000256" key="2">
    <source>
        <dbReference type="ARBA" id="ARBA00008707"/>
    </source>
</evidence>
<dbReference type="EMBL" id="JAWXYG010000001">
    <property type="protein sequence ID" value="KAK4286120.1"/>
    <property type="molecule type" value="Genomic_DNA"/>
</dbReference>
<organism evidence="7 8">
    <name type="scientific">Acacia crassicarpa</name>
    <name type="common">northern wattle</name>
    <dbReference type="NCBI Taxonomy" id="499986"/>
    <lineage>
        <taxon>Eukaryota</taxon>
        <taxon>Viridiplantae</taxon>
        <taxon>Streptophyta</taxon>
        <taxon>Embryophyta</taxon>
        <taxon>Tracheophyta</taxon>
        <taxon>Spermatophyta</taxon>
        <taxon>Magnoliopsida</taxon>
        <taxon>eudicotyledons</taxon>
        <taxon>Gunneridae</taxon>
        <taxon>Pentapetalae</taxon>
        <taxon>rosids</taxon>
        <taxon>fabids</taxon>
        <taxon>Fabales</taxon>
        <taxon>Fabaceae</taxon>
        <taxon>Caesalpinioideae</taxon>
        <taxon>mimosoid clade</taxon>
        <taxon>Acacieae</taxon>
        <taxon>Acacia</taxon>
    </lineage>
</organism>